<evidence type="ECO:0000256" key="1">
    <source>
        <dbReference type="SAM" id="MobiDB-lite"/>
    </source>
</evidence>
<gene>
    <name evidence="3" type="ORF">HNQ38_002396</name>
</gene>
<feature type="compositionally biased region" description="Low complexity" evidence="1">
    <location>
        <begin position="344"/>
        <end position="353"/>
    </location>
</feature>
<accession>A0A7W8C5S2</accession>
<feature type="domain" description="DDH" evidence="2">
    <location>
        <begin position="33"/>
        <end position="172"/>
    </location>
</feature>
<dbReference type="Gene3D" id="3.90.1640.10">
    <property type="entry name" value="inorganic pyrophosphatase (n-terminal core)"/>
    <property type="match status" value="1"/>
</dbReference>
<proteinExistence type="predicted"/>
<evidence type="ECO:0000259" key="2">
    <source>
        <dbReference type="Pfam" id="PF01368"/>
    </source>
</evidence>
<dbReference type="Pfam" id="PF01368">
    <property type="entry name" value="DHH"/>
    <property type="match status" value="1"/>
</dbReference>
<keyword evidence="3" id="KW-0378">Hydrolase</keyword>
<sequence length="361" mass="40576">MTTAMLPNAELVAHMKEWRQNLDKDDRWCILINADPDALASAMALRRIILPRVHNADIARVNEVTRPDNLAMIRYLRIPVRAWQPEKAEQYTRFAMVDSQPHHHKAFQGIAFDCIIDHHPLPPNGGCFIPSAPSLCDIRPGLGATSTIMTRYFQALRMRPSPRLATALLYGIRTDTAAFERSGDEDDFRAYQWLSRHADNSLLRRIIRSEYLREWLPLFSRAFRNLTDCRSNGAFAWLNEVNSADLLVAVADFFTRVHDLKWIAVGGIVGKTVIVIFRGDGGRDIGRLADACFYDVGQAGGHRNLGRAEFPLEAVPADMRPGDFVLKRLETRKLRPQSTPNDTAPAQGQPAAKAKPESNGK</sequence>
<organism evidence="3 4">
    <name type="scientific">Desulfovibrio intestinalis</name>
    <dbReference type="NCBI Taxonomy" id="58621"/>
    <lineage>
        <taxon>Bacteria</taxon>
        <taxon>Pseudomonadati</taxon>
        <taxon>Thermodesulfobacteriota</taxon>
        <taxon>Desulfovibrionia</taxon>
        <taxon>Desulfovibrionales</taxon>
        <taxon>Desulfovibrionaceae</taxon>
        <taxon>Desulfovibrio</taxon>
    </lineage>
</organism>
<reference evidence="3 4" key="1">
    <citation type="submission" date="2020-08" db="EMBL/GenBank/DDBJ databases">
        <title>Genomic Encyclopedia of Type Strains, Phase IV (KMG-IV): sequencing the most valuable type-strain genomes for metagenomic binning, comparative biology and taxonomic classification.</title>
        <authorList>
            <person name="Goeker M."/>
        </authorList>
    </citation>
    <scope>NUCLEOTIDE SEQUENCE [LARGE SCALE GENOMIC DNA]</scope>
    <source>
        <strain evidence="3 4">DSM 11275</strain>
    </source>
</reference>
<dbReference type="GO" id="GO:0016787">
    <property type="term" value="F:hydrolase activity"/>
    <property type="evidence" value="ECO:0007669"/>
    <property type="project" value="UniProtKB-KW"/>
</dbReference>
<name>A0A7W8C5S2_9BACT</name>
<dbReference type="EMBL" id="JACHGO010000007">
    <property type="protein sequence ID" value="MBB5144285.1"/>
    <property type="molecule type" value="Genomic_DNA"/>
</dbReference>
<feature type="region of interest" description="Disordered" evidence="1">
    <location>
        <begin position="329"/>
        <end position="361"/>
    </location>
</feature>
<dbReference type="AlphaFoldDB" id="A0A7W8C5S2"/>
<dbReference type="InterPro" id="IPR038763">
    <property type="entry name" value="DHH_sf"/>
</dbReference>
<dbReference type="InterPro" id="IPR001667">
    <property type="entry name" value="DDH_dom"/>
</dbReference>
<dbReference type="PANTHER" id="PTHR47618:SF1">
    <property type="entry name" value="BIFUNCTIONAL OLIGORIBONUCLEASE AND PAP PHOSPHATASE NRNA"/>
    <property type="match status" value="1"/>
</dbReference>
<dbReference type="InterPro" id="IPR051319">
    <property type="entry name" value="Oligoribo/pAp-PDE_c-di-AMP_PDE"/>
</dbReference>
<evidence type="ECO:0000313" key="4">
    <source>
        <dbReference type="Proteomes" id="UP000539075"/>
    </source>
</evidence>
<comment type="caution">
    <text evidence="3">The sequence shown here is derived from an EMBL/GenBank/DDBJ whole genome shotgun (WGS) entry which is preliminary data.</text>
</comment>
<protein>
    <submittedName>
        <fullName evidence="3">NanoRNase/pAp phosphatase (C-di-AMP/oligoRNAs hydrolase)</fullName>
    </submittedName>
</protein>
<dbReference type="RefSeq" id="WP_246388126.1">
    <property type="nucleotide sequence ID" value="NZ_JACHGO010000007.1"/>
</dbReference>
<keyword evidence="4" id="KW-1185">Reference proteome</keyword>
<evidence type="ECO:0000313" key="3">
    <source>
        <dbReference type="EMBL" id="MBB5144285.1"/>
    </source>
</evidence>
<dbReference type="Proteomes" id="UP000539075">
    <property type="component" value="Unassembled WGS sequence"/>
</dbReference>
<dbReference type="PANTHER" id="PTHR47618">
    <property type="entry name" value="BIFUNCTIONAL OLIGORIBONUCLEASE AND PAP PHOSPHATASE NRNA"/>
    <property type="match status" value="1"/>
</dbReference>
<dbReference type="SUPFAM" id="SSF64182">
    <property type="entry name" value="DHH phosphoesterases"/>
    <property type="match status" value="1"/>
</dbReference>